<evidence type="ECO:0000313" key="2">
    <source>
        <dbReference type="EMBL" id="XCB33063.1"/>
    </source>
</evidence>
<protein>
    <submittedName>
        <fullName evidence="2">ThuA domain-containing protein</fullName>
    </submittedName>
</protein>
<reference evidence="2" key="2">
    <citation type="journal article" date="2024" name="Environ. Microbiol.">
        <title>Genome analysis and description of Tunturibacter gen. nov. expands the diversity of Terriglobia in tundra soils.</title>
        <authorList>
            <person name="Messyasz A."/>
            <person name="Mannisto M.K."/>
            <person name="Kerkhof L.J."/>
            <person name="Haggblom M.M."/>
        </authorList>
    </citation>
    <scope>NUCLEOTIDE SEQUENCE</scope>
    <source>
        <strain evidence="2">X5P6</strain>
    </source>
</reference>
<dbReference type="InterPro" id="IPR029062">
    <property type="entry name" value="Class_I_gatase-like"/>
</dbReference>
<dbReference type="AlphaFoldDB" id="A0AAU7ZQ70"/>
<proteinExistence type="predicted"/>
<dbReference type="Pfam" id="PF06283">
    <property type="entry name" value="ThuA"/>
    <property type="match status" value="1"/>
</dbReference>
<sequence>MPRLRNFHFAALLMLEFFSIAPSRSQSAAPVRYRMIALAEAGNGLHQGFVDAALEFLEKTGAKEGFAVDYIRTTDPITDDYLAQHKLFVQLNYPPYRWTPVAEAAFKKAMELGTIGYIGFHHATLLGKFDGFEMSPFFYDFMGRIQFKSYIPEFATGTVHVEAPKHPVMKGLPKSFVIENDEWYTYDRSPRPNVHVLANVDEGSYQPAREVKMGDHPVVWSNEHYKARNVYFQFGHHGELLGNANFQELFLNAIHWAAE</sequence>
<dbReference type="PANTHER" id="PTHR40469">
    <property type="entry name" value="SECRETED GLYCOSYL HYDROLASE"/>
    <property type="match status" value="1"/>
</dbReference>
<dbReference type="InterPro" id="IPR029010">
    <property type="entry name" value="ThuA-like"/>
</dbReference>
<dbReference type="KEGG" id="tpsc:RBB77_22035"/>
<name>A0AAU7ZQ70_9BACT</name>
<dbReference type="SUPFAM" id="SSF52317">
    <property type="entry name" value="Class I glutamine amidotransferase-like"/>
    <property type="match status" value="1"/>
</dbReference>
<dbReference type="EMBL" id="CP132942">
    <property type="protein sequence ID" value="XCB33063.1"/>
    <property type="molecule type" value="Genomic_DNA"/>
</dbReference>
<dbReference type="RefSeq" id="WP_353063908.1">
    <property type="nucleotide sequence ID" value="NZ_CP132942.1"/>
</dbReference>
<dbReference type="Gene3D" id="3.40.50.880">
    <property type="match status" value="1"/>
</dbReference>
<accession>A0AAU7ZQ70</accession>
<feature type="domain" description="ThuA-like" evidence="1">
    <location>
        <begin position="46"/>
        <end position="257"/>
    </location>
</feature>
<organism evidence="2">
    <name type="scientific">Tunturiibacter psychrotolerans</name>
    <dbReference type="NCBI Taxonomy" id="3069686"/>
    <lineage>
        <taxon>Bacteria</taxon>
        <taxon>Pseudomonadati</taxon>
        <taxon>Acidobacteriota</taxon>
        <taxon>Terriglobia</taxon>
        <taxon>Terriglobales</taxon>
        <taxon>Acidobacteriaceae</taxon>
        <taxon>Tunturiibacter</taxon>
    </lineage>
</organism>
<evidence type="ECO:0000259" key="1">
    <source>
        <dbReference type="Pfam" id="PF06283"/>
    </source>
</evidence>
<gene>
    <name evidence="2" type="ORF">RBB77_22035</name>
</gene>
<reference evidence="2" key="1">
    <citation type="submission" date="2023-08" db="EMBL/GenBank/DDBJ databases">
        <authorList>
            <person name="Messyasz A."/>
            <person name="Mannisto M.K."/>
            <person name="Kerkhof L.J."/>
            <person name="Haggblom M."/>
        </authorList>
    </citation>
    <scope>NUCLEOTIDE SEQUENCE</scope>
    <source>
        <strain evidence="2">X5P6</strain>
    </source>
</reference>
<dbReference type="PANTHER" id="PTHR40469:SF2">
    <property type="entry name" value="GALACTOSE-BINDING DOMAIN-LIKE SUPERFAMILY PROTEIN"/>
    <property type="match status" value="1"/>
</dbReference>